<reference evidence="9 10" key="1">
    <citation type="submission" date="2018-10" db="EMBL/GenBank/DDBJ databases">
        <title>Co-occurring genomic capacity for anaerobic methane metabolism and dissimilatory sulfite reduction discovered in the Korarchaeota.</title>
        <authorList>
            <person name="Mckay L.J."/>
            <person name="Dlakic M."/>
            <person name="Fields M.W."/>
            <person name="Delmont T.O."/>
            <person name="Eren A.M."/>
            <person name="Jay Z.J."/>
            <person name="Klingelsmith K.B."/>
            <person name="Rusch D.B."/>
            <person name="Inskeep W.P."/>
        </authorList>
    </citation>
    <scope>NUCLEOTIDE SEQUENCE [LARGE SCALE GENOMIC DNA]</scope>
    <source>
        <strain evidence="9 10">MDKW</strain>
    </source>
</reference>
<dbReference type="InterPro" id="IPR003918">
    <property type="entry name" value="NADH_UbQ_OxRdtase"/>
</dbReference>
<feature type="transmembrane region" description="Helical" evidence="7">
    <location>
        <begin position="105"/>
        <end position="123"/>
    </location>
</feature>
<evidence type="ECO:0000256" key="1">
    <source>
        <dbReference type="ARBA" id="ARBA00004651"/>
    </source>
</evidence>
<feature type="transmembrane region" description="Helical" evidence="7">
    <location>
        <begin position="25"/>
        <end position="45"/>
    </location>
</feature>
<evidence type="ECO:0000256" key="4">
    <source>
        <dbReference type="ARBA" id="ARBA00022692"/>
    </source>
</evidence>
<dbReference type="PANTHER" id="PTHR42703">
    <property type="entry name" value="NADH DEHYDROGENASE"/>
    <property type="match status" value="1"/>
</dbReference>
<feature type="transmembrane region" description="Helical" evidence="7">
    <location>
        <begin position="341"/>
        <end position="363"/>
    </location>
</feature>
<dbReference type="Pfam" id="PF00361">
    <property type="entry name" value="Proton_antipo_M"/>
    <property type="match status" value="1"/>
</dbReference>
<feature type="transmembrane region" description="Helical" evidence="7">
    <location>
        <begin position="384"/>
        <end position="411"/>
    </location>
</feature>
<keyword evidence="9" id="KW-0560">Oxidoreductase</keyword>
<dbReference type="Proteomes" id="UP000277582">
    <property type="component" value="Unassembled WGS sequence"/>
</dbReference>
<feature type="transmembrane region" description="Helical" evidence="7">
    <location>
        <begin position="417"/>
        <end position="441"/>
    </location>
</feature>
<evidence type="ECO:0000313" key="10">
    <source>
        <dbReference type="Proteomes" id="UP000277582"/>
    </source>
</evidence>
<feature type="transmembrane region" description="Helical" evidence="7">
    <location>
        <begin position="129"/>
        <end position="148"/>
    </location>
</feature>
<proteinExistence type="inferred from homology"/>
<comment type="subcellular location">
    <subcellularLocation>
        <location evidence="1">Cell membrane</location>
        <topology evidence="1">Multi-pass membrane protein</topology>
    </subcellularLocation>
</comment>
<dbReference type="GO" id="GO:0016491">
    <property type="term" value="F:oxidoreductase activity"/>
    <property type="evidence" value="ECO:0007669"/>
    <property type="project" value="UniProtKB-KW"/>
</dbReference>
<dbReference type="NCBIfam" id="TIGR01972">
    <property type="entry name" value="NDH_I_M"/>
    <property type="match status" value="1"/>
</dbReference>
<comment type="caution">
    <text evidence="9">The sequence shown here is derived from an EMBL/GenBank/DDBJ whole genome shotgun (WGS) entry which is preliminary data.</text>
</comment>
<evidence type="ECO:0000256" key="7">
    <source>
        <dbReference type="SAM" id="Phobius"/>
    </source>
</evidence>
<dbReference type="InterPro" id="IPR001750">
    <property type="entry name" value="ND/Mrp_TM"/>
</dbReference>
<evidence type="ECO:0000259" key="8">
    <source>
        <dbReference type="Pfam" id="PF00361"/>
    </source>
</evidence>
<feature type="transmembrane region" description="Helical" evidence="7">
    <location>
        <begin position="462"/>
        <end position="486"/>
    </location>
</feature>
<accession>A0A3R9PSP1</accession>
<dbReference type="GO" id="GO:0008137">
    <property type="term" value="F:NADH dehydrogenase (ubiquinone) activity"/>
    <property type="evidence" value="ECO:0007669"/>
    <property type="project" value="InterPro"/>
</dbReference>
<evidence type="ECO:0000256" key="5">
    <source>
        <dbReference type="ARBA" id="ARBA00022989"/>
    </source>
</evidence>
<feature type="transmembrane region" description="Helical" evidence="7">
    <location>
        <begin position="201"/>
        <end position="222"/>
    </location>
</feature>
<evidence type="ECO:0000256" key="3">
    <source>
        <dbReference type="ARBA" id="ARBA00022475"/>
    </source>
</evidence>
<gene>
    <name evidence="9" type="ORF">D6D85_15360</name>
</gene>
<keyword evidence="4 7" id="KW-0812">Transmembrane</keyword>
<evidence type="ECO:0000256" key="2">
    <source>
        <dbReference type="ARBA" id="ARBA00009025"/>
    </source>
</evidence>
<evidence type="ECO:0000256" key="6">
    <source>
        <dbReference type="ARBA" id="ARBA00023136"/>
    </source>
</evidence>
<feature type="transmembrane region" description="Helical" evidence="7">
    <location>
        <begin position="160"/>
        <end position="181"/>
    </location>
</feature>
<keyword evidence="10" id="KW-1185">Reference proteome</keyword>
<evidence type="ECO:0000313" key="9">
    <source>
        <dbReference type="EMBL" id="RSN71709.1"/>
    </source>
</evidence>
<sequence>MMLLPLAIFLPSILSVFSLFNGRKAAITSVISGAASLILLLLSWIFEKEFLISGWIPKFLPWVQPIEFSLKLDGISFVMCLATQILFIASAFYSIGYIEKKRGEYYFFLMMLLTALLGVFTASNLLVFYIFWEFMLIPSYFLIAWWGYGEAEKYAFKFFIFTHVGSLMIVLGLGIIYNTFGTLSMDSIYRAAPLNASWRDTWLLVFSLMTFGFLVKAGMFPVHSWLPDAHSEAPAPFSAMLSGILVATGIYAIYRISFRLILLPMSPDLTTPAYLAWLGIISSYFGAFVAMRHTDIKRIPAYSSISQLGYSLAGISIGTAAMLNGNMSAALLAYSGAFLHLFAHAWSKGLLFLTAGSIMHILGRRNIEEMGMMLKRMPLTGGSTVVAAMSIAGAPPLPIFWGEAMMIIAAASSGIQYSTIFALLFAGATLLSAAYSLRYIYYVTWNPGAASMEKLRENRYMAAAEVVLSALTVALGAVPFIILPFISSSL</sequence>
<protein>
    <submittedName>
        <fullName evidence="9">NADH-quinone oxidoreductase subunit M</fullName>
        <ecNumber evidence="9">1.6.5.-</ecNumber>
    </submittedName>
</protein>
<organism evidence="9 10">
    <name type="scientific">Candidatus Methanodesulfokora washburnensis</name>
    <dbReference type="NCBI Taxonomy" id="2478471"/>
    <lineage>
        <taxon>Archaea</taxon>
        <taxon>Thermoproteota</taxon>
        <taxon>Candidatus Korarchaeia</taxon>
        <taxon>Candidatus Korarchaeia incertae sedis</taxon>
        <taxon>Candidatus Methanodesulfokora</taxon>
    </lineage>
</organism>
<dbReference type="GO" id="GO:0042773">
    <property type="term" value="P:ATP synthesis coupled electron transport"/>
    <property type="evidence" value="ECO:0007669"/>
    <property type="project" value="InterPro"/>
</dbReference>
<keyword evidence="3" id="KW-1003">Cell membrane</keyword>
<name>A0A3R9PSP1_9CREN</name>
<feature type="transmembrane region" description="Helical" evidence="7">
    <location>
        <begin position="234"/>
        <end position="254"/>
    </location>
</feature>
<dbReference type="AlphaFoldDB" id="A0A3R9PSP1"/>
<keyword evidence="5 7" id="KW-1133">Transmembrane helix</keyword>
<feature type="domain" description="NADH:quinone oxidoreductase/Mrp antiporter transmembrane" evidence="8">
    <location>
        <begin position="122"/>
        <end position="418"/>
    </location>
</feature>
<dbReference type="InterPro" id="IPR050586">
    <property type="entry name" value="CPA3_Na-H_Antiporter_D"/>
</dbReference>
<dbReference type="PANTHER" id="PTHR42703:SF1">
    <property type="entry name" value="NA(+)_H(+) ANTIPORTER SUBUNIT D1"/>
    <property type="match status" value="1"/>
</dbReference>
<dbReference type="GO" id="GO:0005886">
    <property type="term" value="C:plasma membrane"/>
    <property type="evidence" value="ECO:0007669"/>
    <property type="project" value="UniProtKB-SubCell"/>
</dbReference>
<dbReference type="InterPro" id="IPR010227">
    <property type="entry name" value="NADH_Q_OxRdtase_chainM/4"/>
</dbReference>
<dbReference type="EMBL" id="RCOS01000170">
    <property type="protein sequence ID" value="RSN71709.1"/>
    <property type="molecule type" value="Genomic_DNA"/>
</dbReference>
<keyword evidence="6 7" id="KW-0472">Membrane</keyword>
<dbReference type="EC" id="1.6.5.-" evidence="9"/>
<feature type="transmembrane region" description="Helical" evidence="7">
    <location>
        <begin position="274"/>
        <end position="291"/>
    </location>
</feature>
<comment type="similarity">
    <text evidence="2">Belongs to the complex I subunit 4 family.</text>
</comment>
<feature type="transmembrane region" description="Helical" evidence="7">
    <location>
        <begin position="74"/>
        <end position="93"/>
    </location>
</feature>
<dbReference type="PRINTS" id="PR01437">
    <property type="entry name" value="NUOXDRDTASE4"/>
</dbReference>